<comment type="caution">
    <text evidence="1">The sequence shown here is derived from an EMBL/GenBank/DDBJ whole genome shotgun (WGS) entry which is preliminary data.</text>
</comment>
<dbReference type="Proteomes" id="UP000663836">
    <property type="component" value="Unassembled WGS sequence"/>
</dbReference>
<accession>A0A820IGX4</accession>
<dbReference type="AlphaFoldDB" id="A0A820IGX4"/>
<proteinExistence type="predicted"/>
<evidence type="ECO:0000313" key="2">
    <source>
        <dbReference type="Proteomes" id="UP000663836"/>
    </source>
</evidence>
<dbReference type="EMBL" id="CAJOBD010037527">
    <property type="protein sequence ID" value="CAF4307265.1"/>
    <property type="molecule type" value="Genomic_DNA"/>
</dbReference>
<organism evidence="1 2">
    <name type="scientific">Rotaria sordida</name>
    <dbReference type="NCBI Taxonomy" id="392033"/>
    <lineage>
        <taxon>Eukaryota</taxon>
        <taxon>Metazoa</taxon>
        <taxon>Spiralia</taxon>
        <taxon>Gnathifera</taxon>
        <taxon>Rotifera</taxon>
        <taxon>Eurotatoria</taxon>
        <taxon>Bdelloidea</taxon>
        <taxon>Philodinida</taxon>
        <taxon>Philodinidae</taxon>
        <taxon>Rotaria</taxon>
    </lineage>
</organism>
<name>A0A820IGX4_9BILA</name>
<reference evidence="1" key="1">
    <citation type="submission" date="2021-02" db="EMBL/GenBank/DDBJ databases">
        <authorList>
            <person name="Nowell W R."/>
        </authorList>
    </citation>
    <scope>NUCLEOTIDE SEQUENCE</scope>
</reference>
<protein>
    <submittedName>
        <fullName evidence="1">Uncharacterized protein</fullName>
    </submittedName>
</protein>
<evidence type="ECO:0000313" key="1">
    <source>
        <dbReference type="EMBL" id="CAF4307265.1"/>
    </source>
</evidence>
<sequence length="49" mass="5150">DDATHRVGVGEDVLCDCDVVGWTYFIDRAGNAIVRQAPAIGCGGQKGGW</sequence>
<gene>
    <name evidence="1" type="ORF">JBS370_LOCUS40593</name>
</gene>
<feature type="non-terminal residue" evidence="1">
    <location>
        <position position="1"/>
    </location>
</feature>